<keyword evidence="2" id="KW-0732">Signal</keyword>
<keyword evidence="1" id="KW-0472">Membrane</keyword>
<organism evidence="3 4">
    <name type="scientific">Acetonema longum DSM 6540</name>
    <dbReference type="NCBI Taxonomy" id="1009370"/>
    <lineage>
        <taxon>Bacteria</taxon>
        <taxon>Bacillati</taxon>
        <taxon>Bacillota</taxon>
        <taxon>Negativicutes</taxon>
        <taxon>Acetonemataceae</taxon>
        <taxon>Acetonema</taxon>
    </lineage>
</organism>
<protein>
    <submittedName>
        <fullName evidence="3">Uncharacterized protein</fullName>
    </submittedName>
</protein>
<feature type="transmembrane region" description="Helical" evidence="1">
    <location>
        <begin position="29"/>
        <end position="46"/>
    </location>
</feature>
<reference evidence="3 4" key="1">
    <citation type="journal article" date="2011" name="EMBO J.">
        <title>Structural diversity of bacterial flagellar motors.</title>
        <authorList>
            <person name="Chen S."/>
            <person name="Beeby M."/>
            <person name="Murphy G.E."/>
            <person name="Leadbetter J.R."/>
            <person name="Hendrixson D.R."/>
            <person name="Briegel A."/>
            <person name="Li Z."/>
            <person name="Shi J."/>
            <person name="Tocheva E.I."/>
            <person name="Muller A."/>
            <person name="Dobro M.J."/>
            <person name="Jensen G.J."/>
        </authorList>
    </citation>
    <scope>NUCLEOTIDE SEQUENCE [LARGE SCALE GENOMIC DNA]</scope>
    <source>
        <strain evidence="3 4">DSM 6540</strain>
    </source>
</reference>
<dbReference type="OrthoDB" id="1685176at2"/>
<keyword evidence="1" id="KW-1133">Transmembrane helix</keyword>
<evidence type="ECO:0000256" key="2">
    <source>
        <dbReference type="SAM" id="SignalP"/>
    </source>
</evidence>
<evidence type="ECO:0000256" key="1">
    <source>
        <dbReference type="SAM" id="Phobius"/>
    </source>
</evidence>
<sequence>MKAFLIVAALMAIPSVALAHSGTLFKIAVNYIPIILAAVPMLLKLFSKLVSKIYSFFMEEHK</sequence>
<name>F7NFG5_9FIRM</name>
<comment type="caution">
    <text evidence="3">The sequence shown here is derived from an EMBL/GenBank/DDBJ whole genome shotgun (WGS) entry which is preliminary data.</text>
</comment>
<feature type="signal peptide" evidence="2">
    <location>
        <begin position="1"/>
        <end position="19"/>
    </location>
</feature>
<gene>
    <name evidence="3" type="ORF">ALO_03961</name>
</gene>
<evidence type="ECO:0000313" key="3">
    <source>
        <dbReference type="EMBL" id="EGO65220.1"/>
    </source>
</evidence>
<keyword evidence="1" id="KW-0812">Transmembrane</keyword>
<keyword evidence="4" id="KW-1185">Reference proteome</keyword>
<proteinExistence type="predicted"/>
<dbReference type="Proteomes" id="UP000003240">
    <property type="component" value="Unassembled WGS sequence"/>
</dbReference>
<evidence type="ECO:0000313" key="4">
    <source>
        <dbReference type="Proteomes" id="UP000003240"/>
    </source>
</evidence>
<dbReference type="AlphaFoldDB" id="F7NFG5"/>
<dbReference type="EMBL" id="AFGF01000025">
    <property type="protein sequence ID" value="EGO65220.1"/>
    <property type="molecule type" value="Genomic_DNA"/>
</dbReference>
<accession>F7NFG5</accession>
<dbReference type="STRING" id="1009370.ALO_03961"/>
<feature type="chain" id="PRO_5003366169" evidence="2">
    <location>
        <begin position="20"/>
        <end position="62"/>
    </location>
</feature>
<dbReference type="RefSeq" id="WP_004093096.1">
    <property type="nucleotide sequence ID" value="NZ_AFGF01000025.1"/>
</dbReference>